<evidence type="ECO:0000256" key="1">
    <source>
        <dbReference type="ARBA" id="ARBA00004613"/>
    </source>
</evidence>
<organism evidence="4 5">
    <name type="scientific">Sphingobium indicum BiD32</name>
    <dbReference type="NCBI Taxonomy" id="1301087"/>
    <lineage>
        <taxon>Bacteria</taxon>
        <taxon>Pseudomonadati</taxon>
        <taxon>Pseudomonadota</taxon>
        <taxon>Alphaproteobacteria</taxon>
        <taxon>Sphingomonadales</taxon>
        <taxon>Sphingomonadaceae</taxon>
        <taxon>Sphingobium</taxon>
    </lineage>
</organism>
<keyword evidence="5" id="KW-1185">Reference proteome</keyword>
<proteinExistence type="predicted"/>
<name>N1MSE8_9SPHN</name>
<reference evidence="5" key="2">
    <citation type="submission" date="2013-04" db="EMBL/GenBank/DDBJ databases">
        <title>Bisphenol A degrading Sphingobium sp. strain BiD32.</title>
        <authorList>
            <person name="Nielsen J.L."/>
            <person name="Zhou N.A."/>
            <person name="Kjeldal H."/>
        </authorList>
    </citation>
    <scope>NUCLEOTIDE SEQUENCE [LARGE SCALE GENOMIC DNA]</scope>
    <source>
        <strain evidence="5">BiD32</strain>
    </source>
</reference>
<dbReference type="SUPFAM" id="SSF63829">
    <property type="entry name" value="Calcium-dependent phosphotriesterase"/>
    <property type="match status" value="1"/>
</dbReference>
<accession>N1MSE8</accession>
<sequence length="322" mass="34433">MSFRLHWSLGILALGIISSATVTSATTPERNPSSLSAVAGSPAAVWNAVAVAGHRIFLAGPRWTGASGPSLVALDAKGGSHAYPDRRWNGWQRRANAADTFVNINAIRLDGHSRLWVVDTGSPDFGGNPLPGGAKLVRIDLATDRVDRVIRFGPDVALPGSYIDDVRFHGPHAYLTDAGRPGLIVVDLATGRGRRVLDDHPSTIASQDRPIIVEGRRLNGPDGKPLRVNADPLEVTPDGRWLLYGPLSGPWSRVPTALLDDPSISAERLAAAVERWTDLPPTGGTTMAPDGSLYFSDLATDSIRRRAPDGTIDTVVTDHRLH</sequence>
<feature type="chain" id="PRO_5004108936" description="Major royal jelly protein" evidence="3">
    <location>
        <begin position="25"/>
        <end position="322"/>
    </location>
</feature>
<evidence type="ECO:0000313" key="5">
    <source>
        <dbReference type="Proteomes" id="UP000013201"/>
    </source>
</evidence>
<dbReference type="PANTHER" id="PTHR10009">
    <property type="entry name" value="PROTEIN YELLOW-RELATED"/>
    <property type="match status" value="1"/>
</dbReference>
<dbReference type="Gene3D" id="2.120.10.30">
    <property type="entry name" value="TolB, C-terminal domain"/>
    <property type="match status" value="1"/>
</dbReference>
<protein>
    <recommendedName>
        <fullName evidence="6">Major royal jelly protein</fullName>
    </recommendedName>
</protein>
<dbReference type="Pfam" id="PF03022">
    <property type="entry name" value="MRJP"/>
    <property type="match status" value="1"/>
</dbReference>
<reference evidence="4 5" key="1">
    <citation type="submission" date="2013-03" db="EMBL/GenBank/DDBJ databases">
        <authorList>
            <person name="Le V."/>
        </authorList>
    </citation>
    <scope>NUCLEOTIDE SEQUENCE [LARGE SCALE GENOMIC DNA]</scope>
    <source>
        <strain evidence="4 5">BiD32</strain>
    </source>
</reference>
<dbReference type="RefSeq" id="WP_006958413.1">
    <property type="nucleotide sequence ID" value="NZ_CAVK010000132.1"/>
</dbReference>
<dbReference type="GO" id="GO:0005576">
    <property type="term" value="C:extracellular region"/>
    <property type="evidence" value="ECO:0007669"/>
    <property type="project" value="UniProtKB-SubCell"/>
</dbReference>
<dbReference type="InterPro" id="IPR011042">
    <property type="entry name" value="6-blade_b-propeller_TolB-like"/>
</dbReference>
<keyword evidence="3" id="KW-0732">Signal</keyword>
<comment type="caution">
    <text evidence="4">The sequence shown here is derived from an EMBL/GenBank/DDBJ whole genome shotgun (WGS) entry which is preliminary data.</text>
</comment>
<comment type="subcellular location">
    <subcellularLocation>
        <location evidence="1">Secreted</location>
    </subcellularLocation>
</comment>
<evidence type="ECO:0008006" key="6">
    <source>
        <dbReference type="Google" id="ProtNLM"/>
    </source>
</evidence>
<feature type="signal peptide" evidence="3">
    <location>
        <begin position="1"/>
        <end position="24"/>
    </location>
</feature>
<dbReference type="InterPro" id="IPR017996">
    <property type="entry name" value="MRJP/yellow-related"/>
</dbReference>
<gene>
    <name evidence="4" type="ORF">EBBID32_26840</name>
</gene>
<keyword evidence="2" id="KW-0964">Secreted</keyword>
<dbReference type="PANTHER" id="PTHR10009:SF18">
    <property type="entry name" value="PROTEIN YELLOW-LIKE PROTEIN"/>
    <property type="match status" value="1"/>
</dbReference>
<dbReference type="EMBL" id="CAVK010000132">
    <property type="protein sequence ID" value="CCW18333.1"/>
    <property type="molecule type" value="Genomic_DNA"/>
</dbReference>
<evidence type="ECO:0000256" key="2">
    <source>
        <dbReference type="ARBA" id="ARBA00022525"/>
    </source>
</evidence>
<dbReference type="AlphaFoldDB" id="N1MSE8"/>
<dbReference type="Proteomes" id="UP000013201">
    <property type="component" value="Unassembled WGS sequence"/>
</dbReference>
<evidence type="ECO:0000256" key="3">
    <source>
        <dbReference type="SAM" id="SignalP"/>
    </source>
</evidence>
<evidence type="ECO:0000313" key="4">
    <source>
        <dbReference type="EMBL" id="CCW18333.1"/>
    </source>
</evidence>